<accession>J2JW36</accession>
<comment type="caution">
    <text evidence="1">The sequence shown here is derived from an EMBL/GenBank/DDBJ whole genome shotgun (WGS) entry which is preliminary data.</text>
</comment>
<dbReference type="Proteomes" id="UP000007509">
    <property type="component" value="Unassembled WGS sequence"/>
</dbReference>
<sequence>MKSFFSFLAFLLIPIFYAQDLKDFIVPEGYTRLSETKGDLDKDGKNEVVILLNTKNKKGSEGYRRIFFILKSINGKLKIWKENSSLIFPSNYGFYPENNGLPDITIKNNCLIISQQFNTNSRHTQMYIHTFRFQNNDFFLIGSVNKFDDTCEFNILNEINFSTGKVIVDEQYFPCADGEAAPAKNFYKEFKYPFKPLTKMNNFTIGENSYKIPNSDKHFNF</sequence>
<name>J2JW36_9FLAO</name>
<dbReference type="OrthoDB" id="86940at2"/>
<evidence type="ECO:0000313" key="1">
    <source>
        <dbReference type="EMBL" id="EJL72035.1"/>
    </source>
</evidence>
<reference evidence="1 2" key="1">
    <citation type="journal article" date="2012" name="J. Bacteriol.">
        <title>Twenty-one genome sequences from Pseudomonas species and 19 genome sequences from diverse bacteria isolated from the rhizosphere and endosphere of Populus deltoides.</title>
        <authorList>
            <person name="Brown S.D."/>
            <person name="Utturkar S.M."/>
            <person name="Klingeman D.M."/>
            <person name="Johnson C.M."/>
            <person name="Martin S.L."/>
            <person name="Land M.L."/>
            <person name="Lu T.Y."/>
            <person name="Schadt C.W."/>
            <person name="Doktycz M.J."/>
            <person name="Pelletier D.A."/>
        </authorList>
    </citation>
    <scope>NUCLEOTIDE SEQUENCE [LARGE SCALE GENOMIC DNA]</scope>
    <source>
        <strain evidence="1 2">CF314</strain>
    </source>
</reference>
<dbReference type="EMBL" id="AKJY01000034">
    <property type="protein sequence ID" value="EJL72035.1"/>
    <property type="molecule type" value="Genomic_DNA"/>
</dbReference>
<protein>
    <submittedName>
        <fullName evidence="1">Uncharacterized protein</fullName>
    </submittedName>
</protein>
<dbReference type="PATRIC" id="fig|1144316.3.peg.2034"/>
<gene>
    <name evidence="1" type="ORF">PMI13_02026</name>
</gene>
<dbReference type="RefSeq" id="WP_007843232.1">
    <property type="nucleotide sequence ID" value="NZ_AKJY01000034.1"/>
</dbReference>
<evidence type="ECO:0000313" key="2">
    <source>
        <dbReference type="Proteomes" id="UP000007509"/>
    </source>
</evidence>
<organism evidence="1 2">
    <name type="scientific">Chryseobacterium populi</name>
    <dbReference type="NCBI Taxonomy" id="1144316"/>
    <lineage>
        <taxon>Bacteria</taxon>
        <taxon>Pseudomonadati</taxon>
        <taxon>Bacteroidota</taxon>
        <taxon>Flavobacteriia</taxon>
        <taxon>Flavobacteriales</taxon>
        <taxon>Weeksellaceae</taxon>
        <taxon>Chryseobacterium group</taxon>
        <taxon>Chryseobacterium</taxon>
    </lineage>
</organism>
<dbReference type="AlphaFoldDB" id="J2JW36"/>
<proteinExistence type="predicted"/>
<keyword evidence="2" id="KW-1185">Reference proteome</keyword>